<dbReference type="PANTHER" id="PTHR38446">
    <property type="entry name" value="BLL0914 PROTEIN"/>
    <property type="match status" value="1"/>
</dbReference>
<feature type="transmembrane region" description="Helical" evidence="1">
    <location>
        <begin position="7"/>
        <end position="32"/>
    </location>
</feature>
<protein>
    <recommendedName>
        <fullName evidence="4">DUF1304 domain-containing protein</fullName>
    </recommendedName>
</protein>
<evidence type="ECO:0000313" key="3">
    <source>
        <dbReference type="Proteomes" id="UP001211907"/>
    </source>
</evidence>
<keyword evidence="1" id="KW-1133">Transmembrane helix</keyword>
<dbReference type="InterPro" id="IPR009732">
    <property type="entry name" value="DUF1304"/>
</dbReference>
<feature type="transmembrane region" description="Helical" evidence="1">
    <location>
        <begin position="78"/>
        <end position="95"/>
    </location>
</feature>
<feature type="transmembrane region" description="Helical" evidence="1">
    <location>
        <begin position="101"/>
        <end position="119"/>
    </location>
</feature>
<organism evidence="2 3">
    <name type="scientific">Physocladia obscura</name>
    <dbReference type="NCBI Taxonomy" id="109957"/>
    <lineage>
        <taxon>Eukaryota</taxon>
        <taxon>Fungi</taxon>
        <taxon>Fungi incertae sedis</taxon>
        <taxon>Chytridiomycota</taxon>
        <taxon>Chytridiomycota incertae sedis</taxon>
        <taxon>Chytridiomycetes</taxon>
        <taxon>Chytridiales</taxon>
        <taxon>Chytriomycetaceae</taxon>
        <taxon>Physocladia</taxon>
    </lineage>
</organism>
<evidence type="ECO:0000313" key="2">
    <source>
        <dbReference type="EMBL" id="KAJ3114417.1"/>
    </source>
</evidence>
<evidence type="ECO:0000256" key="1">
    <source>
        <dbReference type="SAM" id="Phobius"/>
    </source>
</evidence>
<feature type="transmembrane region" description="Helical" evidence="1">
    <location>
        <begin position="52"/>
        <end position="71"/>
    </location>
</feature>
<dbReference type="Pfam" id="PF06993">
    <property type="entry name" value="DUF1304"/>
    <property type="match status" value="1"/>
</dbReference>
<dbReference type="PANTHER" id="PTHR38446:SF1">
    <property type="entry name" value="BLL0914 PROTEIN"/>
    <property type="match status" value="1"/>
</dbReference>
<dbReference type="Proteomes" id="UP001211907">
    <property type="component" value="Unassembled WGS sequence"/>
</dbReference>
<accession>A0AAD5XFZ9</accession>
<reference evidence="2" key="1">
    <citation type="submission" date="2020-05" db="EMBL/GenBank/DDBJ databases">
        <title>Phylogenomic resolution of chytrid fungi.</title>
        <authorList>
            <person name="Stajich J.E."/>
            <person name="Amses K."/>
            <person name="Simmons R."/>
            <person name="Seto K."/>
            <person name="Myers J."/>
            <person name="Bonds A."/>
            <person name="Quandt C.A."/>
            <person name="Barry K."/>
            <person name="Liu P."/>
            <person name="Grigoriev I."/>
            <person name="Longcore J.E."/>
            <person name="James T.Y."/>
        </authorList>
    </citation>
    <scope>NUCLEOTIDE SEQUENCE</scope>
    <source>
        <strain evidence="2">JEL0513</strain>
    </source>
</reference>
<dbReference type="EMBL" id="JADGJH010001368">
    <property type="protein sequence ID" value="KAJ3114417.1"/>
    <property type="molecule type" value="Genomic_DNA"/>
</dbReference>
<proteinExistence type="predicted"/>
<keyword evidence="1" id="KW-0472">Membrane</keyword>
<keyword evidence="1" id="KW-0812">Transmembrane</keyword>
<gene>
    <name evidence="2" type="ORF">HK100_001668</name>
</gene>
<sequence length="120" mass="12598">MVLVSSIFSGLAGVEHIYIMTIEMFFFGTPYVNKVFGIKDKETAKHPLVKTLAANQGLYNGLLSAGLLWAAATGRQDLTFAFNGAVVVAALYGAITVKPTILFIQGGPSIAALIVAGLGH</sequence>
<comment type="caution">
    <text evidence="2">The sequence shown here is derived from an EMBL/GenBank/DDBJ whole genome shotgun (WGS) entry which is preliminary data.</text>
</comment>
<dbReference type="AlphaFoldDB" id="A0AAD5XFZ9"/>
<keyword evidence="3" id="KW-1185">Reference proteome</keyword>
<evidence type="ECO:0008006" key="4">
    <source>
        <dbReference type="Google" id="ProtNLM"/>
    </source>
</evidence>
<name>A0AAD5XFZ9_9FUNG</name>